<keyword evidence="3" id="KW-0812">Transmembrane</keyword>
<evidence type="ECO:0000259" key="6">
    <source>
        <dbReference type="PROSITE" id="PS50835"/>
    </source>
</evidence>
<dbReference type="Gene3D" id="2.10.25.10">
    <property type="entry name" value="Laminin"/>
    <property type="match status" value="1"/>
</dbReference>
<evidence type="ECO:0000313" key="7">
    <source>
        <dbReference type="EMBL" id="KAK7501146.1"/>
    </source>
</evidence>
<sequence length="623" mass="69166">MQFMGHKTRCHDSIRVLLMLVLFPKKTRAVSLDEWIPFGIKCYFFSTDTTYRNFKHTLAYGHSPTVHAAKPTTMEIYNFLATTALKVGGDEAKFYIGVWRHYGYWDNKPVSSIDLASTLGEPFTLNSTWAPGHPRGSYECVELYKKRLYSLSCRTIRPYIVETLARNDCDSDPCQHGGVCTKMCVGYRCACGEMFYGPNCAGEYLLPGALHTNCSDWVAEFKDLTCVCSAEVLGYPEALVGWNFYGNDSLLARTVFIKSVQRRDSRNYVCQSTWIRPNSAAKLVKTLPFRPRVAYGPTDNDTVIEGAMKEFESTGVEDFTLRCFSTCVQPEPDVEWGNVRCFQGNHFPNCTCQPDPDDRASNMTVTCTLTNPIIDARSRGSAAVYIKVIWRDAVKIKSLTVEGEEKGFATNITAQKLRLECVAYGSPRPNKLEVYRIPGRNTTAKKGGARLEGTEKKGVSKYELAKTYTVRSPGECQGVDTYRCEGGGTSGTDVQHIAISSNCSRGAEAQKLPLLATVASTIAGSLAGLGTIFGGVMLARKRSRRVARQNMISQAVARERQLHNEQRELALKRLAEESLEEQQMDNDAPGDSRESTQSGIAEIKGEKSTETVENDARPTVSED</sequence>
<evidence type="ECO:0000256" key="2">
    <source>
        <dbReference type="SAM" id="MobiDB-lite"/>
    </source>
</evidence>
<dbReference type="Gene3D" id="3.10.100.10">
    <property type="entry name" value="Mannose-Binding Protein A, subunit A"/>
    <property type="match status" value="1"/>
</dbReference>
<accession>A0ABD0LNW2</accession>
<protein>
    <recommendedName>
        <fullName evidence="9">EGF-like domain-containing protein</fullName>
    </recommendedName>
</protein>
<dbReference type="SUPFAM" id="SSF56436">
    <property type="entry name" value="C-type lectin-like"/>
    <property type="match status" value="1"/>
</dbReference>
<dbReference type="Proteomes" id="UP001519460">
    <property type="component" value="Unassembled WGS sequence"/>
</dbReference>
<evidence type="ECO:0000256" key="4">
    <source>
        <dbReference type="SAM" id="SignalP"/>
    </source>
</evidence>
<dbReference type="InterPro" id="IPR016187">
    <property type="entry name" value="CTDL_fold"/>
</dbReference>
<dbReference type="InterPro" id="IPR016186">
    <property type="entry name" value="C-type_lectin-like/link_sf"/>
</dbReference>
<dbReference type="PROSITE" id="PS00022">
    <property type="entry name" value="EGF_1"/>
    <property type="match status" value="1"/>
</dbReference>
<evidence type="ECO:0008006" key="9">
    <source>
        <dbReference type="Google" id="ProtNLM"/>
    </source>
</evidence>
<feature type="domain" description="Ig-like" evidence="6">
    <location>
        <begin position="224"/>
        <end position="288"/>
    </location>
</feature>
<feature type="transmembrane region" description="Helical" evidence="3">
    <location>
        <begin position="512"/>
        <end position="539"/>
    </location>
</feature>
<name>A0ABD0LNW2_9CAEN</name>
<dbReference type="PROSITE" id="PS50835">
    <property type="entry name" value="IG_LIKE"/>
    <property type="match status" value="2"/>
</dbReference>
<feature type="region of interest" description="Disordered" evidence="2">
    <location>
        <begin position="573"/>
        <end position="623"/>
    </location>
</feature>
<dbReference type="CDD" id="cd00054">
    <property type="entry name" value="EGF_CA"/>
    <property type="match status" value="1"/>
</dbReference>
<keyword evidence="1" id="KW-1015">Disulfide bond</keyword>
<evidence type="ECO:0000256" key="3">
    <source>
        <dbReference type="SAM" id="Phobius"/>
    </source>
</evidence>
<keyword evidence="3" id="KW-0472">Membrane</keyword>
<keyword evidence="4" id="KW-0732">Signal</keyword>
<keyword evidence="8" id="KW-1185">Reference proteome</keyword>
<reference evidence="7 8" key="1">
    <citation type="journal article" date="2023" name="Sci. Data">
        <title>Genome assembly of the Korean intertidal mud-creeper Batillaria attramentaria.</title>
        <authorList>
            <person name="Patra A.K."/>
            <person name="Ho P.T."/>
            <person name="Jun S."/>
            <person name="Lee S.J."/>
            <person name="Kim Y."/>
            <person name="Won Y.J."/>
        </authorList>
    </citation>
    <scope>NUCLEOTIDE SEQUENCE [LARGE SCALE GENOMIC DNA]</scope>
    <source>
        <strain evidence="7">Wonlab-2016</strain>
    </source>
</reference>
<dbReference type="SUPFAM" id="SSF57196">
    <property type="entry name" value="EGF/Laminin"/>
    <property type="match status" value="1"/>
</dbReference>
<feature type="signal peptide" evidence="4">
    <location>
        <begin position="1"/>
        <end position="29"/>
    </location>
</feature>
<feature type="domain" description="Ig-like" evidence="6">
    <location>
        <begin position="291"/>
        <end position="336"/>
    </location>
</feature>
<dbReference type="AlphaFoldDB" id="A0ABD0LNW2"/>
<feature type="disulfide bond" evidence="1">
    <location>
        <begin position="191"/>
        <end position="200"/>
    </location>
</feature>
<comment type="caution">
    <text evidence="1">Lacks conserved residue(s) required for the propagation of feature annotation.</text>
</comment>
<feature type="chain" id="PRO_5044796309" description="EGF-like domain-containing protein" evidence="4">
    <location>
        <begin position="30"/>
        <end position="623"/>
    </location>
</feature>
<evidence type="ECO:0000259" key="5">
    <source>
        <dbReference type="PROSITE" id="PS50026"/>
    </source>
</evidence>
<gene>
    <name evidence="7" type="ORF">BaRGS_00007631</name>
</gene>
<dbReference type="InterPro" id="IPR000742">
    <property type="entry name" value="EGF"/>
</dbReference>
<dbReference type="InterPro" id="IPR007110">
    <property type="entry name" value="Ig-like_dom"/>
</dbReference>
<feature type="compositionally biased region" description="Basic and acidic residues" evidence="2">
    <location>
        <begin position="603"/>
        <end position="616"/>
    </location>
</feature>
<dbReference type="EMBL" id="JACVVK020000033">
    <property type="protein sequence ID" value="KAK7501146.1"/>
    <property type="molecule type" value="Genomic_DNA"/>
</dbReference>
<feature type="domain" description="EGF-like" evidence="5">
    <location>
        <begin position="165"/>
        <end position="201"/>
    </location>
</feature>
<evidence type="ECO:0000313" key="8">
    <source>
        <dbReference type="Proteomes" id="UP001519460"/>
    </source>
</evidence>
<comment type="caution">
    <text evidence="7">The sequence shown here is derived from an EMBL/GenBank/DDBJ whole genome shotgun (WGS) entry which is preliminary data.</text>
</comment>
<keyword evidence="1" id="KW-0245">EGF-like domain</keyword>
<proteinExistence type="predicted"/>
<keyword evidence="3" id="KW-1133">Transmembrane helix</keyword>
<evidence type="ECO:0000256" key="1">
    <source>
        <dbReference type="PROSITE-ProRule" id="PRU00076"/>
    </source>
</evidence>
<dbReference type="PROSITE" id="PS50026">
    <property type="entry name" value="EGF_3"/>
    <property type="match status" value="1"/>
</dbReference>
<organism evidence="7 8">
    <name type="scientific">Batillaria attramentaria</name>
    <dbReference type="NCBI Taxonomy" id="370345"/>
    <lineage>
        <taxon>Eukaryota</taxon>
        <taxon>Metazoa</taxon>
        <taxon>Spiralia</taxon>
        <taxon>Lophotrochozoa</taxon>
        <taxon>Mollusca</taxon>
        <taxon>Gastropoda</taxon>
        <taxon>Caenogastropoda</taxon>
        <taxon>Sorbeoconcha</taxon>
        <taxon>Cerithioidea</taxon>
        <taxon>Batillariidae</taxon>
        <taxon>Batillaria</taxon>
    </lineage>
</organism>